<dbReference type="Gene3D" id="1.10.150.240">
    <property type="entry name" value="Putative phosphatase, domain 2"/>
    <property type="match status" value="1"/>
</dbReference>
<sequence length="207" mass="24042">MPYKNIILIPEGTIFNEKITERAAIKNTLKKFGVNNFNDKKELFNQLFDRYINEKRTKRYELLLTALLPEVDLNESKSLFYQQLIHQTRLTKNIQTDLTNLSSVTKIIIYSFLPKEVISARLENTNLILDLPIFSAVSLDKFTDIIKQKQWDADETLVIGTNLSDEIQEANDENVDSMWISTGRKVPITPHPTLHMKKFADCLFYVN</sequence>
<keyword evidence="2" id="KW-1185">Reference proteome</keyword>
<protein>
    <recommendedName>
        <fullName evidence="3">HAD family hydrolase</fullName>
    </recommendedName>
</protein>
<organism evidence="1 2">
    <name type="scientific">Lactobacillus rodentium</name>
    <dbReference type="NCBI Taxonomy" id="947835"/>
    <lineage>
        <taxon>Bacteria</taxon>
        <taxon>Bacillati</taxon>
        <taxon>Bacillota</taxon>
        <taxon>Bacilli</taxon>
        <taxon>Lactobacillales</taxon>
        <taxon>Lactobacillaceae</taxon>
        <taxon>Lactobacillus</taxon>
    </lineage>
</organism>
<name>A0A2Z6TDQ7_9LACO</name>
<evidence type="ECO:0000313" key="1">
    <source>
        <dbReference type="EMBL" id="GBG04240.1"/>
    </source>
</evidence>
<dbReference type="AlphaFoldDB" id="A0A2Z6TDQ7"/>
<dbReference type="Gene3D" id="3.40.50.1000">
    <property type="entry name" value="HAD superfamily/HAD-like"/>
    <property type="match status" value="1"/>
</dbReference>
<dbReference type="RefSeq" id="WP_117117490.1">
    <property type="nucleotide sequence ID" value="NZ_BFBY01000001.1"/>
</dbReference>
<dbReference type="EMBL" id="BFBY01000001">
    <property type="protein sequence ID" value="GBG04240.1"/>
    <property type="molecule type" value="Genomic_DNA"/>
</dbReference>
<proteinExistence type="predicted"/>
<dbReference type="InterPro" id="IPR023198">
    <property type="entry name" value="PGP-like_dom2"/>
</dbReference>
<dbReference type="OrthoDB" id="2326817at2"/>
<evidence type="ECO:0008006" key="3">
    <source>
        <dbReference type="Google" id="ProtNLM"/>
    </source>
</evidence>
<comment type="caution">
    <text evidence="1">The sequence shown here is derived from an EMBL/GenBank/DDBJ whole genome shotgun (WGS) entry which is preliminary data.</text>
</comment>
<gene>
    <name evidence="1" type="ORF">LrDSM24759_01540</name>
</gene>
<dbReference type="InterPro" id="IPR023214">
    <property type="entry name" value="HAD_sf"/>
</dbReference>
<accession>A0A2Z6TDQ7</accession>
<dbReference type="SUPFAM" id="SSF56784">
    <property type="entry name" value="HAD-like"/>
    <property type="match status" value="1"/>
</dbReference>
<evidence type="ECO:0000313" key="2">
    <source>
        <dbReference type="Proteomes" id="UP000257317"/>
    </source>
</evidence>
<reference evidence="2" key="1">
    <citation type="submission" date="2018-03" db="EMBL/GenBank/DDBJ databases">
        <title>New taxa in the Lactobacillus gasseri group.</title>
        <authorList>
            <person name="Tanizawa Y."/>
            <person name="Tohno M."/>
            <person name="Endo A."/>
            <person name="Arita M."/>
        </authorList>
    </citation>
    <scope>NUCLEOTIDE SEQUENCE [LARGE SCALE GENOMIC DNA]</scope>
    <source>
        <strain evidence="2">DSM 24759</strain>
    </source>
</reference>
<dbReference type="InterPro" id="IPR036412">
    <property type="entry name" value="HAD-like_sf"/>
</dbReference>
<dbReference type="Proteomes" id="UP000257317">
    <property type="component" value="Unassembled WGS sequence"/>
</dbReference>